<protein>
    <submittedName>
        <fullName evidence="2">Protein of uncharacterized function (DUF1576)</fullName>
    </submittedName>
</protein>
<dbReference type="AlphaFoldDB" id="A0A379DD54"/>
<keyword evidence="1" id="KW-1133">Transmembrane helix</keyword>
<proteinExistence type="predicted"/>
<dbReference type="RefSeq" id="WP_004819734.1">
    <property type="nucleotide sequence ID" value="NZ_UGTH01000001.1"/>
</dbReference>
<dbReference type="InterPro" id="IPR011470">
    <property type="entry name" value="DUF1576"/>
</dbReference>
<feature type="transmembrane region" description="Helical" evidence="1">
    <location>
        <begin position="298"/>
        <end position="315"/>
    </location>
</feature>
<feature type="transmembrane region" description="Helical" evidence="1">
    <location>
        <begin position="363"/>
        <end position="384"/>
    </location>
</feature>
<keyword evidence="1" id="KW-0812">Transmembrane</keyword>
<sequence>MHFRDKNSAQIYKLLYFLASVLFFSSFIFNTPFEVLNGFFKILVTPSNLLTDYMAVGGIGAAFFNASTIMFVSVSITKSLKNDINGSEVAAIILVTGFAFFGKNIYNSIPITLGVFLYAKLEGSDLKSVILPALFGTALGPIVSEITFAFGYSFLKGFLISYAVGILIGLIITPVAAACLRFHQGYNLYNSGFTAGIIGMIVVGGLRMFDLEIETVNVVYLENDFRIRILLYSIFIAMILYGFVKNKMSFKGFSNILKNSGRLPSDFISLNGLYPTIINMGIMGLISTNYVILIGGKFNGPIIGGILSVTAFGAFGKHPKNSIPILVGVYLASLLNIYDITATSSILAGLFGTTLAPITGEFGFFPGIISGFLHMALVFNIGAVHGGINLYNNGFSGGFVAAMLVPILKEYKKIMLNLRRHYDRRPKTQI</sequence>
<feature type="transmembrane region" description="Helical" evidence="1">
    <location>
        <begin position="227"/>
        <end position="244"/>
    </location>
</feature>
<evidence type="ECO:0000313" key="3">
    <source>
        <dbReference type="Proteomes" id="UP000254777"/>
    </source>
</evidence>
<feature type="transmembrane region" description="Helical" evidence="1">
    <location>
        <begin position="53"/>
        <end position="77"/>
    </location>
</feature>
<dbReference type="EMBL" id="UGTH01000001">
    <property type="protein sequence ID" value="SUB75521.1"/>
    <property type="molecule type" value="Genomic_DNA"/>
</dbReference>
<feature type="transmembrane region" description="Helical" evidence="1">
    <location>
        <begin position="189"/>
        <end position="206"/>
    </location>
</feature>
<evidence type="ECO:0000256" key="1">
    <source>
        <dbReference type="SAM" id="Phobius"/>
    </source>
</evidence>
<name>A0A379DD54_9FIRM</name>
<gene>
    <name evidence="2" type="ORF">NCTC11088_01319</name>
</gene>
<organism evidence="2 3">
    <name type="scientific">Peptoniphilus indolicus</name>
    <dbReference type="NCBI Taxonomy" id="33030"/>
    <lineage>
        <taxon>Bacteria</taxon>
        <taxon>Bacillati</taxon>
        <taxon>Bacillota</taxon>
        <taxon>Tissierellia</taxon>
        <taxon>Tissierellales</taxon>
        <taxon>Peptoniphilaceae</taxon>
        <taxon>Peptoniphilus</taxon>
    </lineage>
</organism>
<feature type="transmembrane region" description="Helical" evidence="1">
    <location>
        <begin position="89"/>
        <end position="109"/>
    </location>
</feature>
<feature type="transmembrane region" description="Helical" evidence="1">
    <location>
        <begin position="390"/>
        <end position="408"/>
    </location>
</feature>
<feature type="transmembrane region" description="Helical" evidence="1">
    <location>
        <begin position="12"/>
        <end position="33"/>
    </location>
</feature>
<feature type="transmembrane region" description="Helical" evidence="1">
    <location>
        <begin position="327"/>
        <end position="351"/>
    </location>
</feature>
<feature type="transmembrane region" description="Helical" evidence="1">
    <location>
        <begin position="159"/>
        <end position="183"/>
    </location>
</feature>
<reference evidence="2 3" key="1">
    <citation type="submission" date="2018-06" db="EMBL/GenBank/DDBJ databases">
        <authorList>
            <consortium name="Pathogen Informatics"/>
            <person name="Doyle S."/>
        </authorList>
    </citation>
    <scope>NUCLEOTIDE SEQUENCE [LARGE SCALE GENOMIC DNA]</scope>
    <source>
        <strain evidence="2 3">NCTC11088</strain>
    </source>
</reference>
<evidence type="ECO:0000313" key="2">
    <source>
        <dbReference type="EMBL" id="SUB75521.1"/>
    </source>
</evidence>
<accession>A0A379DD54</accession>
<dbReference type="Pfam" id="PF07613">
    <property type="entry name" value="DUF1576"/>
    <property type="match status" value="2"/>
</dbReference>
<keyword evidence="1" id="KW-0472">Membrane</keyword>
<feature type="transmembrane region" description="Helical" evidence="1">
    <location>
        <begin position="267"/>
        <end position="286"/>
    </location>
</feature>
<dbReference type="Proteomes" id="UP000254777">
    <property type="component" value="Unassembled WGS sequence"/>
</dbReference>